<dbReference type="AlphaFoldDB" id="A0A7S6WQZ7"/>
<evidence type="ECO:0000313" key="2">
    <source>
        <dbReference type="EMBL" id="QOW61728.1"/>
    </source>
</evidence>
<dbReference type="RefSeq" id="WP_194077262.1">
    <property type="nucleotide sequence ID" value="NZ_CP061839.1"/>
</dbReference>
<evidence type="ECO:0000259" key="1">
    <source>
        <dbReference type="Pfam" id="PF13439"/>
    </source>
</evidence>
<accession>A0A7S6WQZ7</accession>
<reference evidence="2 3" key="1">
    <citation type="submission" date="2020-09" db="EMBL/GenBank/DDBJ databases">
        <title>Characterization of Treponema spp. from bovine digital dermatitis in Korea.</title>
        <authorList>
            <person name="Espiritu H.M."/>
            <person name="Cho Y.I."/>
            <person name="Mamuad L."/>
        </authorList>
    </citation>
    <scope>NUCLEOTIDE SEQUENCE [LARGE SCALE GENOMIC DNA]</scope>
    <source>
        <strain evidence="2 3">KS1</strain>
    </source>
</reference>
<dbReference type="Pfam" id="PF13439">
    <property type="entry name" value="Glyco_transf_4"/>
    <property type="match status" value="1"/>
</dbReference>
<dbReference type="GO" id="GO:0016757">
    <property type="term" value="F:glycosyltransferase activity"/>
    <property type="evidence" value="ECO:0007669"/>
    <property type="project" value="UniProtKB-ARBA"/>
</dbReference>
<organism evidence="2 3">
    <name type="scientific">Treponema pedis</name>
    <dbReference type="NCBI Taxonomy" id="409322"/>
    <lineage>
        <taxon>Bacteria</taxon>
        <taxon>Pseudomonadati</taxon>
        <taxon>Spirochaetota</taxon>
        <taxon>Spirochaetia</taxon>
        <taxon>Spirochaetales</taxon>
        <taxon>Treponemataceae</taxon>
        <taxon>Treponema</taxon>
    </lineage>
</organism>
<dbReference type="Proteomes" id="UP000593915">
    <property type="component" value="Chromosome"/>
</dbReference>
<dbReference type="SUPFAM" id="SSF53756">
    <property type="entry name" value="UDP-Glycosyltransferase/glycogen phosphorylase"/>
    <property type="match status" value="1"/>
</dbReference>
<evidence type="ECO:0000313" key="3">
    <source>
        <dbReference type="Proteomes" id="UP000593915"/>
    </source>
</evidence>
<feature type="domain" description="Glycosyltransferase subfamily 4-like N-terminal" evidence="1">
    <location>
        <begin position="9"/>
        <end position="120"/>
    </location>
</feature>
<proteinExistence type="predicted"/>
<name>A0A7S6WQZ7_9SPIR</name>
<keyword evidence="2" id="KW-0808">Transferase</keyword>
<sequence length="143" mass="16520">MNILAFAFKLRVNTKQIAEKYHPDVVISSSTYNFDVYSAVKIAHFANAKLVYEVRDLWPLTPIELGGYSKYNPLIMLMQHAENTAYKKADFVISVLPCVHDYMKSHGLDLKKLSIIPNGIYESDWDSPPPYRPRHLLQPYLNF</sequence>
<dbReference type="Gene3D" id="3.40.50.2000">
    <property type="entry name" value="Glycogen Phosphorylase B"/>
    <property type="match status" value="1"/>
</dbReference>
<dbReference type="InterPro" id="IPR028098">
    <property type="entry name" value="Glyco_trans_4-like_N"/>
</dbReference>
<protein>
    <submittedName>
        <fullName evidence="2">Glycosyltransferase</fullName>
    </submittedName>
</protein>
<gene>
    <name evidence="2" type="ORF">IFE08_04975</name>
</gene>
<dbReference type="EMBL" id="CP061839">
    <property type="protein sequence ID" value="QOW61728.1"/>
    <property type="molecule type" value="Genomic_DNA"/>
</dbReference>